<dbReference type="InterPro" id="IPR018490">
    <property type="entry name" value="cNMP-bd_dom_sf"/>
</dbReference>
<name>A0A1D1VE00_RAMVA</name>
<organism evidence="13 14">
    <name type="scientific">Ramazzottius varieornatus</name>
    <name type="common">Water bear</name>
    <name type="synonym">Tardigrade</name>
    <dbReference type="NCBI Taxonomy" id="947166"/>
    <lineage>
        <taxon>Eukaryota</taxon>
        <taxon>Metazoa</taxon>
        <taxon>Ecdysozoa</taxon>
        <taxon>Tardigrada</taxon>
        <taxon>Eutardigrada</taxon>
        <taxon>Parachela</taxon>
        <taxon>Hypsibioidea</taxon>
        <taxon>Ramazzottiidae</taxon>
        <taxon>Ramazzottius</taxon>
    </lineage>
</organism>
<evidence type="ECO:0000256" key="3">
    <source>
        <dbReference type="ARBA" id="ARBA00022692"/>
    </source>
</evidence>
<evidence type="ECO:0000259" key="12">
    <source>
        <dbReference type="PROSITE" id="PS50042"/>
    </source>
</evidence>
<dbReference type="PROSITE" id="PS00888">
    <property type="entry name" value="CNMP_BINDING_1"/>
    <property type="match status" value="1"/>
</dbReference>
<dbReference type="FunFam" id="1.10.287.630:FF:000001">
    <property type="entry name" value="Cyclic nucleotide-gated channel alpha 3"/>
    <property type="match status" value="1"/>
</dbReference>
<keyword evidence="9" id="KW-0175">Coiled coil</keyword>
<keyword evidence="14" id="KW-1185">Reference proteome</keyword>
<feature type="transmembrane region" description="Helical" evidence="11">
    <location>
        <begin position="184"/>
        <end position="204"/>
    </location>
</feature>
<dbReference type="Pfam" id="PF00520">
    <property type="entry name" value="Ion_trans"/>
    <property type="match status" value="1"/>
</dbReference>
<feature type="domain" description="Cyclic nucleotide-binding" evidence="12">
    <location>
        <begin position="519"/>
        <end position="642"/>
    </location>
</feature>
<dbReference type="GO" id="GO:0005222">
    <property type="term" value="F:intracellularly cAMP-activated cation channel activity"/>
    <property type="evidence" value="ECO:0007669"/>
    <property type="project" value="TreeGrafter"/>
</dbReference>
<feature type="transmembrane region" description="Helical" evidence="11">
    <location>
        <begin position="415"/>
        <end position="437"/>
    </location>
</feature>
<dbReference type="InterPro" id="IPR050866">
    <property type="entry name" value="CNG_cation_channel"/>
</dbReference>
<evidence type="ECO:0000256" key="6">
    <source>
        <dbReference type="ARBA" id="ARBA00023136"/>
    </source>
</evidence>
<dbReference type="InterPro" id="IPR018488">
    <property type="entry name" value="cNMP-bd_CS"/>
</dbReference>
<protein>
    <recommendedName>
        <fullName evidence="12">Cyclic nucleotide-binding domain-containing protein</fullName>
    </recommendedName>
</protein>
<feature type="compositionally biased region" description="Basic residues" evidence="10">
    <location>
        <begin position="1"/>
        <end position="10"/>
    </location>
</feature>
<dbReference type="InterPro" id="IPR032406">
    <property type="entry name" value="CLZ_dom"/>
</dbReference>
<dbReference type="Pfam" id="PF16526">
    <property type="entry name" value="CLZ"/>
    <property type="match status" value="1"/>
</dbReference>
<keyword evidence="8" id="KW-0407">Ion channel</keyword>
<evidence type="ECO:0000256" key="7">
    <source>
        <dbReference type="ARBA" id="ARBA00023286"/>
    </source>
</evidence>
<dbReference type="SUPFAM" id="SSF81324">
    <property type="entry name" value="Voltage-gated potassium channels"/>
    <property type="match status" value="1"/>
</dbReference>
<dbReference type="PANTHER" id="PTHR45638:SF11">
    <property type="entry name" value="CYCLIC NUCLEOTIDE-GATED CATION CHANNEL SUBUNIT A"/>
    <property type="match status" value="1"/>
</dbReference>
<comment type="subcellular location">
    <subcellularLocation>
        <location evidence="1">Membrane</location>
        <topology evidence="1">Multi-pass membrane protein</topology>
    </subcellularLocation>
</comment>
<keyword evidence="2" id="KW-0813">Transport</keyword>
<dbReference type="GO" id="GO:0005223">
    <property type="term" value="F:intracellularly cGMP-activated cation channel activity"/>
    <property type="evidence" value="ECO:0007669"/>
    <property type="project" value="TreeGrafter"/>
</dbReference>
<feature type="transmembrane region" description="Helical" evidence="11">
    <location>
        <begin position="271"/>
        <end position="293"/>
    </location>
</feature>
<gene>
    <name evidence="13" type="primary">RvY_09181-1</name>
    <name evidence="13" type="synonym">RvY_09181.1</name>
    <name evidence="13" type="ORF">RvY_09181</name>
</gene>
<dbReference type="OrthoDB" id="421226at2759"/>
<evidence type="ECO:0000256" key="2">
    <source>
        <dbReference type="ARBA" id="ARBA00022448"/>
    </source>
</evidence>
<feature type="region of interest" description="Disordered" evidence="10">
    <location>
        <begin position="47"/>
        <end position="101"/>
    </location>
</feature>
<feature type="coiled-coil region" evidence="9">
    <location>
        <begin position="668"/>
        <end position="706"/>
    </location>
</feature>
<dbReference type="PANTHER" id="PTHR45638">
    <property type="entry name" value="CYCLIC NUCLEOTIDE-GATED CATION CHANNEL SUBUNIT A"/>
    <property type="match status" value="1"/>
</dbReference>
<dbReference type="AlphaFoldDB" id="A0A1D1VE00"/>
<keyword evidence="7" id="KW-1071">Ligand-gated ion channel</keyword>
<proteinExistence type="predicted"/>
<dbReference type="Gene3D" id="1.10.287.630">
    <property type="entry name" value="Helix hairpin bin"/>
    <property type="match status" value="1"/>
</dbReference>
<evidence type="ECO:0000313" key="13">
    <source>
        <dbReference type="EMBL" id="GAU97967.1"/>
    </source>
</evidence>
<accession>A0A1D1VE00</accession>
<keyword evidence="4 11" id="KW-1133">Transmembrane helix</keyword>
<dbReference type="Pfam" id="PF00027">
    <property type="entry name" value="cNMP_binding"/>
    <property type="match status" value="1"/>
</dbReference>
<evidence type="ECO:0000313" key="14">
    <source>
        <dbReference type="Proteomes" id="UP000186922"/>
    </source>
</evidence>
<sequence>MDTNSSHHHTPVTEMHQNSPPDQFTLQQRFRARPMDKQTARMTEMHMNARSVSAQEEFFRQPISRRSRLDPDQEEASEPRPSLIVPGMTVEDDRMTGGSQARSRLRTVFRRIRNTLQAVGGMKSRTNSDASPFGSQIRRDSASFATQHITVTIPQPQIDLTVDPMQLWHFRFRKEWVVDAAGDFYFYWLGLLSLAIVYNTTMVVPRAVFEELNHGAFRTVFFVLDYVCDFMYLVDIVMGMFCGYLEDGIPVQEPRKLMRRYFRSSQSKLDLLSLFPTDLVLPFTGISVPYMIVRINRVLKYHRFNQFYSLLESRTVYPDFARMLYLVLSFVGMIHLNACLYYYISEMAGLNSDGWVYPGEASWRINVLPNDSVSDLPMTNVNDTLGQKYLWSFLWSMQTLTLIGQIKQPEQEAEFLFVTLNFLVGILIFANIVGNVSRTIANMNMKMDNFRYRMDNVRNYCNLRKIDGELQERIVSYFEYQWMNARFVDEAEALRCLPDKLEAELATRVHLDTLMQVRIFQGVESGLLADLVLKLKLEIYSPGDYICRKGDIGKEMYIVKRGKLEVVADDGVTVFATLGEGSIFGEISILNIQGIRSGNRRTANVRSVGYSDLFQLSKGALWEALKEYPEAKRKMLNRGKQMLMKDHLLDEQAAALAEYRQQTFVDKVEHVEKGIDELQTRVAHLIAEEASSLAKLRSRVARLNELMRLEMSHCY</sequence>
<dbReference type="PROSITE" id="PS50042">
    <property type="entry name" value="CNMP_BINDING_3"/>
    <property type="match status" value="1"/>
</dbReference>
<reference evidence="13 14" key="1">
    <citation type="journal article" date="2016" name="Nat. Commun.">
        <title>Extremotolerant tardigrade genome and improved radiotolerance of human cultured cells by tardigrade-unique protein.</title>
        <authorList>
            <person name="Hashimoto T."/>
            <person name="Horikawa D.D."/>
            <person name="Saito Y."/>
            <person name="Kuwahara H."/>
            <person name="Kozuka-Hata H."/>
            <person name="Shin-I T."/>
            <person name="Minakuchi Y."/>
            <person name="Ohishi K."/>
            <person name="Motoyama A."/>
            <person name="Aizu T."/>
            <person name="Enomoto A."/>
            <person name="Kondo K."/>
            <person name="Tanaka S."/>
            <person name="Hara Y."/>
            <person name="Koshikawa S."/>
            <person name="Sagara H."/>
            <person name="Miura T."/>
            <person name="Yokobori S."/>
            <person name="Miyagawa K."/>
            <person name="Suzuki Y."/>
            <person name="Kubo T."/>
            <person name="Oyama M."/>
            <person name="Kohara Y."/>
            <person name="Fujiyama A."/>
            <person name="Arakawa K."/>
            <person name="Katayama T."/>
            <person name="Toyoda A."/>
            <person name="Kunieda T."/>
        </authorList>
    </citation>
    <scope>NUCLEOTIDE SEQUENCE [LARGE SCALE GENOMIC DNA]</scope>
    <source>
        <strain evidence="13 14">YOKOZUNA-1</strain>
    </source>
</reference>
<dbReference type="FunFam" id="2.60.120.10:FF:000002">
    <property type="entry name" value="Cyclic nucleotide gated channel alpha 1a"/>
    <property type="match status" value="1"/>
</dbReference>
<keyword evidence="3 11" id="KW-0812">Transmembrane</keyword>
<dbReference type="Gene3D" id="1.10.287.70">
    <property type="match status" value="1"/>
</dbReference>
<dbReference type="PROSITE" id="PS00889">
    <property type="entry name" value="CNMP_BINDING_2"/>
    <property type="match status" value="1"/>
</dbReference>
<evidence type="ECO:0000256" key="1">
    <source>
        <dbReference type="ARBA" id="ARBA00004141"/>
    </source>
</evidence>
<dbReference type="GO" id="GO:0030553">
    <property type="term" value="F:cGMP binding"/>
    <property type="evidence" value="ECO:0007669"/>
    <property type="project" value="TreeGrafter"/>
</dbReference>
<dbReference type="Gene3D" id="1.20.5.300">
    <property type="match status" value="1"/>
</dbReference>
<evidence type="ECO:0000256" key="8">
    <source>
        <dbReference type="ARBA" id="ARBA00023303"/>
    </source>
</evidence>
<dbReference type="CDD" id="cd00038">
    <property type="entry name" value="CAP_ED"/>
    <property type="match status" value="1"/>
</dbReference>
<dbReference type="GO" id="GO:0044877">
    <property type="term" value="F:protein-containing complex binding"/>
    <property type="evidence" value="ECO:0007669"/>
    <property type="project" value="TreeGrafter"/>
</dbReference>
<evidence type="ECO:0000256" key="10">
    <source>
        <dbReference type="SAM" id="MobiDB-lite"/>
    </source>
</evidence>
<keyword evidence="6 11" id="KW-0472">Membrane</keyword>
<feature type="region of interest" description="Disordered" evidence="10">
    <location>
        <begin position="1"/>
        <end position="22"/>
    </location>
</feature>
<evidence type="ECO:0000256" key="9">
    <source>
        <dbReference type="SAM" id="Coils"/>
    </source>
</evidence>
<dbReference type="STRING" id="947166.A0A1D1VE00"/>
<dbReference type="Gene3D" id="2.60.120.10">
    <property type="entry name" value="Jelly Rolls"/>
    <property type="match status" value="1"/>
</dbReference>
<dbReference type="InterPro" id="IPR014710">
    <property type="entry name" value="RmlC-like_jellyroll"/>
</dbReference>
<evidence type="ECO:0000256" key="5">
    <source>
        <dbReference type="ARBA" id="ARBA00023065"/>
    </source>
</evidence>
<dbReference type="Proteomes" id="UP000186922">
    <property type="component" value="Unassembled WGS sequence"/>
</dbReference>
<dbReference type="GO" id="GO:0005886">
    <property type="term" value="C:plasma membrane"/>
    <property type="evidence" value="ECO:0007669"/>
    <property type="project" value="TreeGrafter"/>
</dbReference>
<keyword evidence="5" id="KW-0406">Ion transport</keyword>
<comment type="caution">
    <text evidence="13">The sequence shown here is derived from an EMBL/GenBank/DDBJ whole genome shotgun (WGS) entry which is preliminary data.</text>
</comment>
<dbReference type="EMBL" id="BDGG01000004">
    <property type="protein sequence ID" value="GAU97967.1"/>
    <property type="molecule type" value="Genomic_DNA"/>
</dbReference>
<evidence type="ECO:0000256" key="11">
    <source>
        <dbReference type="SAM" id="Phobius"/>
    </source>
</evidence>
<dbReference type="SMART" id="SM00100">
    <property type="entry name" value="cNMP"/>
    <property type="match status" value="1"/>
</dbReference>
<feature type="transmembrane region" description="Helical" evidence="11">
    <location>
        <begin position="216"/>
        <end position="234"/>
    </location>
</feature>
<dbReference type="InterPro" id="IPR005821">
    <property type="entry name" value="Ion_trans_dom"/>
</dbReference>
<dbReference type="GO" id="GO:0017071">
    <property type="term" value="C:intracellular cyclic nucleotide activated cation channel complex"/>
    <property type="evidence" value="ECO:0007669"/>
    <property type="project" value="TreeGrafter"/>
</dbReference>
<feature type="transmembrane region" description="Helical" evidence="11">
    <location>
        <begin position="323"/>
        <end position="344"/>
    </location>
</feature>
<evidence type="ECO:0000256" key="4">
    <source>
        <dbReference type="ARBA" id="ARBA00022989"/>
    </source>
</evidence>
<dbReference type="SUPFAM" id="SSF51206">
    <property type="entry name" value="cAMP-binding domain-like"/>
    <property type="match status" value="1"/>
</dbReference>
<dbReference type="InterPro" id="IPR000595">
    <property type="entry name" value="cNMP-bd_dom"/>
</dbReference>